<protein>
    <submittedName>
        <fullName evidence="1">Uncharacterized protein</fullName>
    </submittedName>
</protein>
<evidence type="ECO:0000313" key="2">
    <source>
        <dbReference type="Proteomes" id="UP001497535"/>
    </source>
</evidence>
<accession>A0ACB0YJ95</accession>
<comment type="caution">
    <text evidence="1">The sequence shown here is derived from an EMBL/GenBank/DDBJ whole genome shotgun (WGS) entry which is preliminary data.</text>
</comment>
<dbReference type="EMBL" id="CAVMJV010000013">
    <property type="protein sequence ID" value="CAK5048853.1"/>
    <property type="molecule type" value="Genomic_DNA"/>
</dbReference>
<keyword evidence="2" id="KW-1185">Reference proteome</keyword>
<proteinExistence type="predicted"/>
<sequence>MNNNLNYATYNYPNLMITGKSIPPQQKSVPSSTNIAFGRGITTITRRKQQQQLNEKQNYLNKNKTIIRRSGSAGQLADNNRRESTISTSAVSVFNTSTQNSRRVVCNCRNGNCKCVPSMAFLEGVYVQNLQTQIEVLELENAYLRGATDRGALFAKQPTTEDNYYNNIQKQRNSSNLFNNHEKRKINKKDEFEDKKEEIILNNLLLKKEKRVGFFNGENEKRKEIIKDWEESFDYSGGDDSDNNNNWKRRNEERKIKEEEEEEKRFLLLERRKEKKEFEEREELVKQEIRIKEAEISRIKGERQELERKLRLAEGFP</sequence>
<reference evidence="1" key="1">
    <citation type="submission" date="2023-11" db="EMBL/GenBank/DDBJ databases">
        <authorList>
            <person name="Poullet M."/>
        </authorList>
    </citation>
    <scope>NUCLEOTIDE SEQUENCE</scope>
    <source>
        <strain evidence="1">E1834</strain>
    </source>
</reference>
<name>A0ACB0YJ95_MELEN</name>
<gene>
    <name evidence="1" type="ORF">MENTE1834_LOCUS12866</name>
</gene>
<evidence type="ECO:0000313" key="1">
    <source>
        <dbReference type="EMBL" id="CAK5048853.1"/>
    </source>
</evidence>
<organism evidence="1 2">
    <name type="scientific">Meloidogyne enterolobii</name>
    <name type="common">Root-knot nematode worm</name>
    <name type="synonym">Meloidogyne mayaguensis</name>
    <dbReference type="NCBI Taxonomy" id="390850"/>
    <lineage>
        <taxon>Eukaryota</taxon>
        <taxon>Metazoa</taxon>
        <taxon>Ecdysozoa</taxon>
        <taxon>Nematoda</taxon>
        <taxon>Chromadorea</taxon>
        <taxon>Rhabditida</taxon>
        <taxon>Tylenchina</taxon>
        <taxon>Tylenchomorpha</taxon>
        <taxon>Tylenchoidea</taxon>
        <taxon>Meloidogynidae</taxon>
        <taxon>Meloidogyninae</taxon>
        <taxon>Meloidogyne</taxon>
    </lineage>
</organism>
<dbReference type="Proteomes" id="UP001497535">
    <property type="component" value="Unassembled WGS sequence"/>
</dbReference>